<dbReference type="PANTHER" id="PTHR42779:SF1">
    <property type="entry name" value="PROTEIN YNJB"/>
    <property type="match status" value="1"/>
</dbReference>
<sequence>MNKLPLLALTTALLTLDTMGTAQSTPSWAATQKAAQNQTVNFYMWGGSNDINAYVDTVVAPAAKKLGVTLRRVPVSDTVQAVNKVLGEKQAGKNAGGSVDLIWINGENFKTAQQAKLLRTGWAEALPNAKYVNWQSPAIRTDFGFPVDGAESPWGSSQWQYVYDSTRVKEADLPHSFRALATWIHAHPGRFTFPAPPNFSGNRFLRQAMFELAGGQAQFTGAFKPDVWAKTSPLLWSYVNAIRPDLWRNGQTFPADVPNLYSLFSNGEIDFAFVQNIAGIAAEVNSGVLPNTARVFIFDAGTVTDTHYVAIPYNAAHPDAAKVVANLLLTPELQLAKLSGKVWGDGLGIDPQRVSPAFQAQVKAALKVGPYTLDPALLAKKSFGDVAAEYDRNVQDGFKANVLK</sequence>
<reference evidence="2" key="4">
    <citation type="submission" date="2024-05" db="EMBL/GenBank/DDBJ databases">
        <authorList>
            <person name="Sun Q."/>
            <person name="Zhou Y."/>
        </authorList>
    </citation>
    <scope>NUCLEOTIDE SEQUENCE</scope>
    <source>
        <strain evidence="2">CGMCC 1.18437</strain>
    </source>
</reference>
<reference evidence="2" key="1">
    <citation type="journal article" date="2014" name="Int. J. Syst. Evol. Microbiol.">
        <title>Complete genome of a new Firmicutes species belonging to the dominant human colonic microbiota ('Ruminococcus bicirculans') reveals two chromosomes and a selective capacity to utilize plant glucans.</title>
        <authorList>
            <consortium name="NISC Comparative Sequencing Program"/>
            <person name="Wegmann U."/>
            <person name="Louis P."/>
            <person name="Goesmann A."/>
            <person name="Henrissat B."/>
            <person name="Duncan S.H."/>
            <person name="Flint H.J."/>
        </authorList>
    </citation>
    <scope>NUCLEOTIDE SEQUENCE</scope>
    <source>
        <strain evidence="2">CGMCC 1.18437</strain>
    </source>
</reference>
<evidence type="ECO:0000313" key="2">
    <source>
        <dbReference type="EMBL" id="GHF65479.1"/>
    </source>
</evidence>
<dbReference type="Proteomes" id="UP000619376">
    <property type="component" value="Unassembled WGS sequence"/>
</dbReference>
<keyword evidence="5" id="KW-1185">Reference proteome</keyword>
<dbReference type="RefSeq" id="WP_184116345.1">
    <property type="nucleotide sequence ID" value="NZ_BNAJ01000024.1"/>
</dbReference>
<feature type="signal peptide" evidence="1">
    <location>
        <begin position="1"/>
        <end position="29"/>
    </location>
</feature>
<dbReference type="EMBL" id="BNAJ01000024">
    <property type="protein sequence ID" value="GHF65479.1"/>
    <property type="molecule type" value="Genomic_DNA"/>
</dbReference>
<comment type="caution">
    <text evidence="3">The sequence shown here is derived from an EMBL/GenBank/DDBJ whole genome shotgun (WGS) entry which is preliminary data.</text>
</comment>
<dbReference type="AlphaFoldDB" id="A0A7W8KM89"/>
<accession>A0A7W8KM89</accession>
<gene>
    <name evidence="2" type="ORF">GCM10017781_46460</name>
    <name evidence="3" type="ORF">HNQ07_004729</name>
</gene>
<dbReference type="Proteomes" id="UP000539473">
    <property type="component" value="Unassembled WGS sequence"/>
</dbReference>
<dbReference type="Gene3D" id="3.40.190.10">
    <property type="entry name" value="Periplasmic binding protein-like II"/>
    <property type="match status" value="2"/>
</dbReference>
<proteinExistence type="predicted"/>
<keyword evidence="1" id="KW-0732">Signal</keyword>
<dbReference type="PIRSF" id="PIRSF029172">
    <property type="entry name" value="UCP029172_ABC_sbc_YnjB"/>
    <property type="match status" value="1"/>
</dbReference>
<evidence type="ECO:0000256" key="1">
    <source>
        <dbReference type="SAM" id="SignalP"/>
    </source>
</evidence>
<reference evidence="5" key="2">
    <citation type="journal article" date="2019" name="Int. J. Syst. Evol. Microbiol.">
        <title>The Global Catalogue of Microorganisms (GCM) 10K type strain sequencing project: providing services to taxonomists for standard genome sequencing and annotation.</title>
        <authorList>
            <consortium name="The Broad Institute Genomics Platform"/>
            <consortium name="The Broad Institute Genome Sequencing Center for Infectious Disease"/>
            <person name="Wu L."/>
            <person name="Ma J."/>
        </authorList>
    </citation>
    <scope>NUCLEOTIDE SEQUENCE [LARGE SCALE GENOMIC DNA]</scope>
    <source>
        <strain evidence="5">CGMCC 1.18437</strain>
    </source>
</reference>
<dbReference type="PANTHER" id="PTHR42779">
    <property type="entry name" value="PROTEIN YNJB"/>
    <property type="match status" value="1"/>
</dbReference>
<dbReference type="EMBL" id="JACHFK010000024">
    <property type="protein sequence ID" value="MBB5379214.1"/>
    <property type="molecule type" value="Genomic_DNA"/>
</dbReference>
<evidence type="ECO:0000313" key="5">
    <source>
        <dbReference type="Proteomes" id="UP000619376"/>
    </source>
</evidence>
<name>A0A7W8KM89_9DEIO</name>
<dbReference type="NCBIfam" id="NF008633">
    <property type="entry name" value="PRK11622.1"/>
    <property type="match status" value="1"/>
</dbReference>
<dbReference type="SUPFAM" id="SSF53850">
    <property type="entry name" value="Periplasmic binding protein-like II"/>
    <property type="match status" value="1"/>
</dbReference>
<feature type="chain" id="PRO_5030697289" evidence="1">
    <location>
        <begin position="30"/>
        <end position="404"/>
    </location>
</feature>
<dbReference type="InterPro" id="IPR006059">
    <property type="entry name" value="SBP"/>
</dbReference>
<evidence type="ECO:0000313" key="3">
    <source>
        <dbReference type="EMBL" id="MBB5379214.1"/>
    </source>
</evidence>
<organism evidence="3 4">
    <name type="scientific">Deinococcus metalli</name>
    <dbReference type="NCBI Taxonomy" id="1141878"/>
    <lineage>
        <taxon>Bacteria</taxon>
        <taxon>Thermotogati</taxon>
        <taxon>Deinococcota</taxon>
        <taxon>Deinococci</taxon>
        <taxon>Deinococcales</taxon>
        <taxon>Deinococcaceae</taxon>
        <taxon>Deinococcus</taxon>
    </lineage>
</organism>
<dbReference type="InterPro" id="IPR027020">
    <property type="entry name" value="YnjB"/>
</dbReference>
<reference evidence="3 4" key="3">
    <citation type="submission" date="2020-08" db="EMBL/GenBank/DDBJ databases">
        <title>Genomic Encyclopedia of Type Strains, Phase IV (KMG-IV): sequencing the most valuable type-strain genomes for metagenomic binning, comparative biology and taxonomic classification.</title>
        <authorList>
            <person name="Goeker M."/>
        </authorList>
    </citation>
    <scope>NUCLEOTIDE SEQUENCE [LARGE SCALE GENOMIC DNA]</scope>
    <source>
        <strain evidence="3 4">DSM 27521</strain>
    </source>
</reference>
<protein>
    <submittedName>
        <fullName evidence="2">ABC transporter substrate-binding protein</fullName>
    </submittedName>
    <submittedName>
        <fullName evidence="3">ABC-type uncharacterized transport system YnjBCD substrate-binding protein</fullName>
    </submittedName>
</protein>
<evidence type="ECO:0000313" key="4">
    <source>
        <dbReference type="Proteomes" id="UP000539473"/>
    </source>
</evidence>
<dbReference type="Pfam" id="PF13416">
    <property type="entry name" value="SBP_bac_8"/>
    <property type="match status" value="1"/>
</dbReference>